<sequence length="85" mass="9520">MSQTPPFSDADYAKAMLLLERLAQEIQDIPIPQMLQRIDTAETLGPILDPALWIKASDQLDSFKHLAQAANTFRLAALRERSNTP</sequence>
<accession>A0A0F9QF15</accession>
<evidence type="ECO:0000313" key="1">
    <source>
        <dbReference type="EMBL" id="KKN03848.1"/>
    </source>
</evidence>
<proteinExistence type="predicted"/>
<comment type="caution">
    <text evidence="1">The sequence shown here is derived from an EMBL/GenBank/DDBJ whole genome shotgun (WGS) entry which is preliminary data.</text>
</comment>
<dbReference type="EMBL" id="LAZR01004989">
    <property type="protein sequence ID" value="KKN03848.1"/>
    <property type="molecule type" value="Genomic_DNA"/>
</dbReference>
<name>A0A0F9QF15_9ZZZZ</name>
<organism evidence="1">
    <name type="scientific">marine sediment metagenome</name>
    <dbReference type="NCBI Taxonomy" id="412755"/>
    <lineage>
        <taxon>unclassified sequences</taxon>
        <taxon>metagenomes</taxon>
        <taxon>ecological metagenomes</taxon>
    </lineage>
</organism>
<reference evidence="1" key="1">
    <citation type="journal article" date="2015" name="Nature">
        <title>Complex archaea that bridge the gap between prokaryotes and eukaryotes.</title>
        <authorList>
            <person name="Spang A."/>
            <person name="Saw J.H."/>
            <person name="Jorgensen S.L."/>
            <person name="Zaremba-Niedzwiedzka K."/>
            <person name="Martijn J."/>
            <person name="Lind A.E."/>
            <person name="van Eijk R."/>
            <person name="Schleper C."/>
            <person name="Guy L."/>
            <person name="Ettema T.J."/>
        </authorList>
    </citation>
    <scope>NUCLEOTIDE SEQUENCE</scope>
</reference>
<protein>
    <submittedName>
        <fullName evidence="1">Uncharacterized protein</fullName>
    </submittedName>
</protein>
<dbReference type="AlphaFoldDB" id="A0A0F9QF15"/>
<gene>
    <name evidence="1" type="ORF">LCGC14_1103550</name>
</gene>